<evidence type="ECO:0000313" key="3">
    <source>
        <dbReference type="Proteomes" id="UP001155483"/>
    </source>
</evidence>
<feature type="non-terminal residue" evidence="2">
    <location>
        <position position="169"/>
    </location>
</feature>
<feature type="domain" description="Condensation" evidence="1">
    <location>
        <begin position="2"/>
        <end position="128"/>
    </location>
</feature>
<organism evidence="2 3">
    <name type="scientific">Paraflavisolibacter caeni</name>
    <dbReference type="NCBI Taxonomy" id="2982496"/>
    <lineage>
        <taxon>Bacteria</taxon>
        <taxon>Pseudomonadati</taxon>
        <taxon>Bacteroidota</taxon>
        <taxon>Chitinophagia</taxon>
        <taxon>Chitinophagales</taxon>
        <taxon>Chitinophagaceae</taxon>
        <taxon>Paraflavisolibacter</taxon>
    </lineage>
</organism>
<keyword evidence="3" id="KW-1185">Reference proteome</keyword>
<protein>
    <submittedName>
        <fullName evidence="2">Condensation domain-containing protein</fullName>
    </submittedName>
</protein>
<dbReference type="PANTHER" id="PTHR45398">
    <property type="match status" value="1"/>
</dbReference>
<dbReference type="Proteomes" id="UP001155483">
    <property type="component" value="Unassembled WGS sequence"/>
</dbReference>
<dbReference type="InterPro" id="IPR001242">
    <property type="entry name" value="Condensation_dom"/>
</dbReference>
<evidence type="ECO:0000259" key="1">
    <source>
        <dbReference type="Pfam" id="PF00668"/>
    </source>
</evidence>
<sequence>AYEHQEVPFEKVVEEVVRERDLSRSPLFQVMLVLQNTPDVPGLQLGDVQLEREGFEHSRAKYELTLSLCHTPEGLRGSVNYLTDLFSSTTIERLVAHFKALLHSIVQQPQQSIASLNMLSMQEEAQLLHGFNASEVDYPQDNSIVSLFEQQVLQTPNNIAVIFEEEQLT</sequence>
<reference evidence="2" key="1">
    <citation type="submission" date="2022-09" db="EMBL/GenBank/DDBJ databases">
        <authorList>
            <person name="Yuan C."/>
            <person name="Ke Z."/>
        </authorList>
    </citation>
    <scope>NUCLEOTIDE SEQUENCE</scope>
    <source>
        <strain evidence="2">LB-8</strain>
    </source>
</reference>
<dbReference type="Gene3D" id="3.30.559.30">
    <property type="entry name" value="Nonribosomal peptide synthetase, condensation domain"/>
    <property type="match status" value="1"/>
</dbReference>
<dbReference type="GO" id="GO:0003824">
    <property type="term" value="F:catalytic activity"/>
    <property type="evidence" value="ECO:0007669"/>
    <property type="project" value="InterPro"/>
</dbReference>
<gene>
    <name evidence="2" type="ORF">OCK74_27915</name>
</gene>
<name>A0A9X2Y1N4_9BACT</name>
<accession>A0A9X2Y1N4</accession>
<evidence type="ECO:0000313" key="2">
    <source>
        <dbReference type="EMBL" id="MCU7552972.1"/>
    </source>
</evidence>
<dbReference type="AlphaFoldDB" id="A0A9X2Y1N4"/>
<dbReference type="PANTHER" id="PTHR45398:SF1">
    <property type="entry name" value="ENZYME, PUTATIVE (JCVI)-RELATED"/>
    <property type="match status" value="1"/>
</dbReference>
<dbReference type="SUPFAM" id="SSF52777">
    <property type="entry name" value="CoA-dependent acyltransferases"/>
    <property type="match status" value="1"/>
</dbReference>
<dbReference type="InterPro" id="IPR023213">
    <property type="entry name" value="CAT-like_dom_sf"/>
</dbReference>
<dbReference type="EMBL" id="JAOTIF010000088">
    <property type="protein sequence ID" value="MCU7552972.1"/>
    <property type="molecule type" value="Genomic_DNA"/>
</dbReference>
<dbReference type="SUPFAM" id="SSF56801">
    <property type="entry name" value="Acetyl-CoA synthetase-like"/>
    <property type="match status" value="1"/>
</dbReference>
<proteinExistence type="predicted"/>
<dbReference type="RefSeq" id="WP_279300403.1">
    <property type="nucleotide sequence ID" value="NZ_JAOTIF010000088.1"/>
</dbReference>
<comment type="caution">
    <text evidence="2">The sequence shown here is derived from an EMBL/GenBank/DDBJ whole genome shotgun (WGS) entry which is preliminary data.</text>
</comment>
<dbReference type="Pfam" id="PF00668">
    <property type="entry name" value="Condensation"/>
    <property type="match status" value="1"/>
</dbReference>
<dbReference type="Gene3D" id="3.30.559.10">
    <property type="entry name" value="Chloramphenicol acetyltransferase-like domain"/>
    <property type="match status" value="1"/>
</dbReference>
<feature type="non-terminal residue" evidence="2">
    <location>
        <position position="1"/>
    </location>
</feature>
<reference evidence="2" key="2">
    <citation type="submission" date="2023-04" db="EMBL/GenBank/DDBJ databases">
        <title>Paracnuella aquatica gen. nov., sp. nov., a member of the family Chitinophagaceae isolated from a hot spring.</title>
        <authorList>
            <person name="Wang C."/>
        </authorList>
    </citation>
    <scope>NUCLEOTIDE SEQUENCE</scope>
    <source>
        <strain evidence="2">LB-8</strain>
    </source>
</reference>